<keyword evidence="2" id="KW-0378">Hydrolase</keyword>
<feature type="chain" id="PRO_5045616298" evidence="1">
    <location>
        <begin position="24"/>
        <end position="171"/>
    </location>
</feature>
<feature type="signal peptide" evidence="1">
    <location>
        <begin position="1"/>
        <end position="23"/>
    </location>
</feature>
<evidence type="ECO:0000313" key="3">
    <source>
        <dbReference type="Proteomes" id="UP001601058"/>
    </source>
</evidence>
<sequence length="171" mass="19091">MKKLLALLAIFSLLFAVTGCSSSKEETAEKDKVEKTSELTDSVKSKMYNSVRVAELKVNEVFHKELAADEETPIINASFSDENDAIAFLSKYYSEEVAKDIYTHYATGEKTAEGQMIINAEAYFNPSFLDTNQETVTIEGDENKATIKTAENVSYQIELKDGKYIITSVEK</sequence>
<evidence type="ECO:0000256" key="1">
    <source>
        <dbReference type="SAM" id="SignalP"/>
    </source>
</evidence>
<dbReference type="EMBL" id="JBIACJ010000005">
    <property type="protein sequence ID" value="MFE8696854.1"/>
    <property type="molecule type" value="Genomic_DNA"/>
</dbReference>
<name>A0ABW6JY69_9BACI</name>
<keyword evidence="3" id="KW-1185">Reference proteome</keyword>
<keyword evidence="2" id="KW-0540">Nuclease</keyword>
<organism evidence="2 3">
    <name type="scientific">Cytobacillus mangrovibacter</name>
    <dbReference type="NCBI Taxonomy" id="3299024"/>
    <lineage>
        <taxon>Bacteria</taxon>
        <taxon>Bacillati</taxon>
        <taxon>Bacillota</taxon>
        <taxon>Bacilli</taxon>
        <taxon>Bacillales</taxon>
        <taxon>Bacillaceae</taxon>
        <taxon>Cytobacillus</taxon>
    </lineage>
</organism>
<keyword evidence="2" id="KW-0255">Endonuclease</keyword>
<reference evidence="2 3" key="1">
    <citation type="submission" date="2024-08" db="EMBL/GenBank/DDBJ databases">
        <title>Two novel Cytobacillus novel species.</title>
        <authorList>
            <person name="Liu G."/>
        </authorList>
    </citation>
    <scope>NUCLEOTIDE SEQUENCE [LARGE SCALE GENOMIC DNA]</scope>
    <source>
        <strain evidence="2 3">FJAT-53684</strain>
    </source>
</reference>
<dbReference type="RefSeq" id="WP_389219392.1">
    <property type="nucleotide sequence ID" value="NZ_JBIACJ010000005.1"/>
</dbReference>
<dbReference type="PROSITE" id="PS51257">
    <property type="entry name" value="PROKAR_LIPOPROTEIN"/>
    <property type="match status" value="1"/>
</dbReference>
<evidence type="ECO:0000313" key="2">
    <source>
        <dbReference type="EMBL" id="MFE8696854.1"/>
    </source>
</evidence>
<keyword evidence="1" id="KW-0732">Signal</keyword>
<protein>
    <submittedName>
        <fullName evidence="2">Endonuclease</fullName>
    </submittedName>
</protein>
<dbReference type="GO" id="GO:0004519">
    <property type="term" value="F:endonuclease activity"/>
    <property type="evidence" value="ECO:0007669"/>
    <property type="project" value="UniProtKB-KW"/>
</dbReference>
<proteinExistence type="predicted"/>
<gene>
    <name evidence="2" type="ORF">ACFYKT_10960</name>
</gene>
<comment type="caution">
    <text evidence="2">The sequence shown here is derived from an EMBL/GenBank/DDBJ whole genome shotgun (WGS) entry which is preliminary data.</text>
</comment>
<accession>A0ABW6JY69</accession>
<dbReference type="Proteomes" id="UP001601058">
    <property type="component" value="Unassembled WGS sequence"/>
</dbReference>